<dbReference type="NCBIfam" id="TIGR00524">
    <property type="entry name" value="eIF-2B_rel"/>
    <property type="match status" value="1"/>
</dbReference>
<dbReference type="NCBIfam" id="TIGR00512">
    <property type="entry name" value="salvage_mtnA"/>
    <property type="match status" value="1"/>
</dbReference>
<dbReference type="Pfam" id="PF01008">
    <property type="entry name" value="IF-2B"/>
    <property type="match status" value="1"/>
</dbReference>
<dbReference type="SUPFAM" id="SSF100950">
    <property type="entry name" value="NagB/RpiA/CoA transferase-like"/>
    <property type="match status" value="1"/>
</dbReference>
<dbReference type="FunFam" id="3.40.50.10470:FF:000006">
    <property type="entry name" value="Methylthioribose-1-phosphate isomerase"/>
    <property type="match status" value="1"/>
</dbReference>
<dbReference type="InterPro" id="IPR005251">
    <property type="entry name" value="IF-M1Pi"/>
</dbReference>
<feature type="binding site" evidence="5">
    <location>
        <begin position="254"/>
        <end position="255"/>
    </location>
    <ligand>
        <name>substrate</name>
    </ligand>
</feature>
<organism evidence="6 7">
    <name type="scientific">Paraburkholderia caribensis MBA4</name>
    <dbReference type="NCBI Taxonomy" id="1323664"/>
    <lineage>
        <taxon>Bacteria</taxon>
        <taxon>Pseudomonadati</taxon>
        <taxon>Pseudomonadota</taxon>
        <taxon>Betaproteobacteria</taxon>
        <taxon>Burkholderiales</taxon>
        <taxon>Burkholderiaceae</taxon>
        <taxon>Paraburkholderia</taxon>
    </lineage>
</organism>
<dbReference type="KEGG" id="bcai:K788_0000110"/>
<evidence type="ECO:0000256" key="3">
    <source>
        <dbReference type="ARBA" id="ARBA00051169"/>
    </source>
</evidence>
<protein>
    <recommendedName>
        <fullName evidence="5">Methylthioribose-1-phosphate isomerase</fullName>
        <shortName evidence="5">M1Pi</shortName>
        <shortName evidence="5">MTR-1-P isomerase</shortName>
        <ecNumber evidence="5">5.3.1.23</ecNumber>
    </recommendedName>
    <alternativeName>
        <fullName evidence="5">S-methyl-5-thioribose-1-phosphate isomerase</fullName>
    </alternativeName>
</protein>
<evidence type="ECO:0000313" key="7">
    <source>
        <dbReference type="Proteomes" id="UP000019146"/>
    </source>
</evidence>
<sequence>MVLPIFESLPATLTWEDDSLRIIDQTRLPRETVIEALTTAFEVWRAIHELRVRGAPAIGVAAAYGLCVSMQASRDLPLGGFRVALIEQAAYLDSARPTAVNLNWSLKRMLHAADRSGASDSAALYRALVEEAMQIHREDQLLCEQIGLHGMPLITAGCGVLTHCNAGALATTGLGTATAPIYRAHQEGVAFRVYADETRPLLQGARLTAYELRQANVDVTLITDGTAASLMARRKVDVVIVGADRVAANGDFANKIGTLSLAIASRHFGVPFYVACPSSTLDLQTRDGSTIVIEERHGDEVTHLGGQQIAPAGIKVLNPAFDVTPHDLVTGYITERGIVAKPFEANLAALFQAEADAASAAS</sequence>
<dbReference type="PANTHER" id="PTHR43475">
    <property type="entry name" value="METHYLTHIORIBOSE-1-PHOSPHATE ISOMERASE"/>
    <property type="match status" value="1"/>
</dbReference>
<dbReference type="Gene3D" id="1.20.120.420">
    <property type="entry name" value="translation initiation factor eif-2b, domain 1"/>
    <property type="match status" value="1"/>
</dbReference>
<dbReference type="NCBIfam" id="NF004326">
    <property type="entry name" value="PRK05720.1"/>
    <property type="match status" value="1"/>
</dbReference>
<dbReference type="InterPro" id="IPR011559">
    <property type="entry name" value="Initiation_fac_2B_a/b/d"/>
</dbReference>
<gene>
    <name evidence="5" type="primary">mtnA</name>
    <name evidence="6" type="ORF">K788_0000110</name>
</gene>
<accession>A0A0P0RJE2</accession>
<evidence type="ECO:0000313" key="6">
    <source>
        <dbReference type="EMBL" id="ALL68882.1"/>
    </source>
</evidence>
<evidence type="ECO:0000256" key="4">
    <source>
        <dbReference type="ARBA" id="ARBA00058145"/>
    </source>
</evidence>
<comment type="similarity">
    <text evidence="5">Belongs to the EIF-2B alpha/beta/delta subunits family. MtnA subfamily.</text>
</comment>
<dbReference type="InterPro" id="IPR037171">
    <property type="entry name" value="NagB/RpiA_transferase-like"/>
</dbReference>
<dbReference type="InterPro" id="IPR042529">
    <property type="entry name" value="IF_2B-like_C"/>
</dbReference>
<dbReference type="InterPro" id="IPR000649">
    <property type="entry name" value="IF-2B-related"/>
</dbReference>
<dbReference type="AlphaFoldDB" id="A0A0P0RJE2"/>
<name>A0A0P0RJE2_9BURK</name>
<dbReference type="Proteomes" id="UP000019146">
    <property type="component" value="Chromosome 2"/>
</dbReference>
<reference evidence="6 7" key="1">
    <citation type="journal article" date="2014" name="Genome Announc.">
        <title>Draft Genome Sequence of the Haloacid-Degrading Burkholderia caribensis Strain MBA4.</title>
        <authorList>
            <person name="Pan Y."/>
            <person name="Kong K.F."/>
            <person name="Tsang J.S."/>
        </authorList>
    </citation>
    <scope>NUCLEOTIDE SEQUENCE [LARGE SCALE GENOMIC DNA]</scope>
    <source>
        <strain evidence="6 7">MBA4</strain>
    </source>
</reference>
<dbReference type="UniPathway" id="UPA00904">
    <property type="reaction ID" value="UER00874"/>
</dbReference>
<feature type="binding site" evidence="5">
    <location>
        <begin position="53"/>
        <end position="55"/>
    </location>
    <ligand>
        <name>substrate</name>
    </ligand>
</feature>
<evidence type="ECO:0000256" key="1">
    <source>
        <dbReference type="ARBA" id="ARBA00023235"/>
    </source>
</evidence>
<dbReference type="GO" id="GO:0019509">
    <property type="term" value="P:L-methionine salvage from methylthioadenosine"/>
    <property type="evidence" value="ECO:0007669"/>
    <property type="project" value="UniProtKB-UniRule"/>
</dbReference>
<dbReference type="EMBL" id="CP012747">
    <property type="protein sequence ID" value="ALL68882.1"/>
    <property type="molecule type" value="Genomic_DNA"/>
</dbReference>
<keyword evidence="1 5" id="KW-0413">Isomerase</keyword>
<comment type="catalytic activity">
    <reaction evidence="2">
        <text>5-deoxy-alpha-D-ribose 1-phosphate = 5-deoxy-D-ribulose 1-phosphate</text>
        <dbReference type="Rhea" id="RHEA:61296"/>
        <dbReference type="ChEBI" id="CHEBI:58749"/>
        <dbReference type="ChEBI" id="CHEBI:144504"/>
    </reaction>
    <physiologicalReaction direction="left-to-right" evidence="2">
        <dbReference type="Rhea" id="RHEA:61297"/>
    </physiologicalReaction>
</comment>
<dbReference type="RefSeq" id="WP_035997277.1">
    <property type="nucleotide sequence ID" value="NZ_CP012747.1"/>
</dbReference>
<dbReference type="InterPro" id="IPR027363">
    <property type="entry name" value="M1Pi_N"/>
</dbReference>
<dbReference type="FunFam" id="1.20.120.420:FF:000003">
    <property type="entry name" value="Methylthioribose-1-phosphate isomerase"/>
    <property type="match status" value="1"/>
</dbReference>
<feature type="active site" description="Proton donor" evidence="5">
    <location>
        <position position="244"/>
    </location>
</feature>
<keyword evidence="5" id="KW-0028">Amino-acid biosynthesis</keyword>
<dbReference type="EC" id="5.3.1.23" evidence="5"/>
<proteinExistence type="inferred from homology"/>
<comment type="function">
    <text evidence="4">Catalyzes the interconversion of methylthioribose-1-phosphate (MTR-1-P) into methylthioribulose-1-phosphate (MTRu-1-P). Also catalyzes the interconversion of 5-deoxyribose 1-phosphate and 5-deoxyribulose 1-phosphate. Part of a bifunctional DHAP-shunt salvage pathway for SAM by-products.</text>
</comment>
<comment type="catalytic activity">
    <reaction evidence="3">
        <text>5-(methylsulfanyl)-alpha-D-ribose 1-phosphate = 5-(methylsulfanyl)-D-ribulose 1-phosphate</text>
        <dbReference type="Rhea" id="RHEA:19989"/>
        <dbReference type="ChEBI" id="CHEBI:58533"/>
        <dbReference type="ChEBI" id="CHEBI:58548"/>
        <dbReference type="EC" id="5.3.1.23"/>
    </reaction>
    <physiologicalReaction direction="left-to-right" evidence="3">
        <dbReference type="Rhea" id="RHEA:19990"/>
    </physiologicalReaction>
</comment>
<evidence type="ECO:0000256" key="5">
    <source>
        <dbReference type="HAMAP-Rule" id="MF_01678"/>
    </source>
</evidence>
<dbReference type="GO" id="GO:0046523">
    <property type="term" value="F:S-methyl-5-thioribose-1-phosphate isomerase activity"/>
    <property type="evidence" value="ECO:0007669"/>
    <property type="project" value="UniProtKB-UniRule"/>
</dbReference>
<comment type="pathway">
    <text evidence="5">Amino-acid biosynthesis; L-methionine biosynthesis via salvage pathway; L-methionine from S-methyl-5-thio-alpha-D-ribose 1-phosphate: step 1/6.</text>
</comment>
<dbReference type="GeneID" id="69972532"/>
<dbReference type="HAMAP" id="MF_01678">
    <property type="entry name" value="Salvage_MtnA"/>
    <property type="match status" value="1"/>
</dbReference>
<dbReference type="Gene3D" id="3.40.50.10470">
    <property type="entry name" value="Translation initiation factor eif-2b, domain 2"/>
    <property type="match status" value="1"/>
</dbReference>
<feature type="site" description="Transition state stabilizer" evidence="5">
    <location>
        <position position="164"/>
    </location>
</feature>
<feature type="binding site" evidence="5">
    <location>
        <position position="203"/>
    </location>
    <ligand>
        <name>substrate</name>
    </ligand>
</feature>
<dbReference type="PANTHER" id="PTHR43475:SF1">
    <property type="entry name" value="METHYLTHIORIBOSE-1-PHOSPHATE ISOMERASE"/>
    <property type="match status" value="1"/>
</dbReference>
<evidence type="ECO:0000256" key="2">
    <source>
        <dbReference type="ARBA" id="ARBA00050906"/>
    </source>
</evidence>
<feature type="binding site" evidence="5">
    <location>
        <position position="96"/>
    </location>
    <ligand>
        <name>substrate</name>
    </ligand>
</feature>
<keyword evidence="5" id="KW-0486">Methionine biosynthesis</keyword>